<comment type="caution">
    <text evidence="5">The sequence shown here is derived from an EMBL/GenBank/DDBJ whole genome shotgun (WGS) entry which is preliminary data.</text>
</comment>
<dbReference type="Pfam" id="PF10348">
    <property type="entry name" value="DUF2427"/>
    <property type="match status" value="1"/>
</dbReference>
<feature type="domain" description="Protein YTP1-like C-terminal" evidence="4">
    <location>
        <begin position="257"/>
        <end position="537"/>
    </location>
</feature>
<name>A0A8H8RWF2_9HELO</name>
<feature type="transmembrane region" description="Helical" evidence="2">
    <location>
        <begin position="53"/>
        <end position="74"/>
    </location>
</feature>
<dbReference type="InterPro" id="IPR018827">
    <property type="entry name" value="YTP1_C"/>
</dbReference>
<dbReference type="AlphaFoldDB" id="A0A8H8RWF2"/>
<evidence type="ECO:0000313" key="5">
    <source>
        <dbReference type="EMBL" id="TVY41895.1"/>
    </source>
</evidence>
<evidence type="ECO:0000256" key="2">
    <source>
        <dbReference type="SAM" id="Phobius"/>
    </source>
</evidence>
<reference evidence="5 6" key="1">
    <citation type="submission" date="2018-05" db="EMBL/GenBank/DDBJ databases">
        <title>Genome sequencing and assembly of the regulated plant pathogen Lachnellula willkommii and related sister species for the development of diagnostic species identification markers.</title>
        <authorList>
            <person name="Giroux E."/>
            <person name="Bilodeau G."/>
        </authorList>
    </citation>
    <scope>NUCLEOTIDE SEQUENCE [LARGE SCALE GENOMIC DNA]</scope>
    <source>
        <strain evidence="5 6">CBS 197.66</strain>
    </source>
</reference>
<dbReference type="InterPro" id="IPR021858">
    <property type="entry name" value="Fun_TF"/>
</dbReference>
<evidence type="ECO:0000313" key="6">
    <source>
        <dbReference type="Proteomes" id="UP000462212"/>
    </source>
</evidence>
<dbReference type="OrthoDB" id="4491390at2759"/>
<dbReference type="PANTHER" id="PTHR31685:SF3">
    <property type="entry name" value="INTEGRAL MEMBRANE PROTEIN (AFU_ORTHOLOGUE AFUA_6G12730)"/>
    <property type="match status" value="1"/>
</dbReference>
<keyword evidence="2" id="KW-0472">Membrane</keyword>
<feature type="transmembrane region" description="Helical" evidence="2">
    <location>
        <begin position="86"/>
        <end position="103"/>
    </location>
</feature>
<feature type="transmembrane region" description="Helical" evidence="2">
    <location>
        <begin position="331"/>
        <end position="351"/>
    </location>
</feature>
<dbReference type="PANTHER" id="PTHR31685">
    <property type="entry name" value="INTEGRAL MEMBRANE PROTEIN (AFU_ORTHOLOGUE AFUA_6G12730)-RELATED"/>
    <property type="match status" value="1"/>
</dbReference>
<dbReference type="Pfam" id="PF11951">
    <property type="entry name" value="Fungal_trans_2"/>
    <property type="match status" value="1"/>
</dbReference>
<feature type="transmembrane region" description="Helical" evidence="2">
    <location>
        <begin position="479"/>
        <end position="497"/>
    </location>
</feature>
<evidence type="ECO:0000256" key="1">
    <source>
        <dbReference type="SAM" id="MobiDB-lite"/>
    </source>
</evidence>
<dbReference type="Pfam" id="PF10355">
    <property type="entry name" value="Ytp1"/>
    <property type="match status" value="1"/>
</dbReference>
<gene>
    <name evidence="5" type="ORF">LSUB1_G002557</name>
</gene>
<dbReference type="Proteomes" id="UP000462212">
    <property type="component" value="Unassembled WGS sequence"/>
</dbReference>
<keyword evidence="6" id="KW-1185">Reference proteome</keyword>
<feature type="transmembrane region" description="Helical" evidence="2">
    <location>
        <begin position="363"/>
        <end position="380"/>
    </location>
</feature>
<feature type="domain" description="DUF2427" evidence="3">
    <location>
        <begin position="42"/>
        <end position="137"/>
    </location>
</feature>
<feature type="region of interest" description="Disordered" evidence="1">
    <location>
        <begin position="142"/>
        <end position="197"/>
    </location>
</feature>
<feature type="transmembrane region" description="Helical" evidence="2">
    <location>
        <begin position="253"/>
        <end position="272"/>
    </location>
</feature>
<feature type="transmembrane region" description="Helical" evidence="2">
    <location>
        <begin position="284"/>
        <end position="310"/>
    </location>
</feature>
<accession>A0A8H8RWF2</accession>
<feature type="transmembrane region" description="Helical" evidence="2">
    <location>
        <begin position="410"/>
        <end position="429"/>
    </location>
</feature>
<sequence length="1014" mass="113318">MWQPHFHVYVAVAMTFQAIPLTATPMNASTEDVSSSSIPAESYFRDHTSSNLLYAHIIFMFLAWICALPISIMLNIAKSNLRYPSHIAFLGFHGIGTVFGWAYNSRTPDLYPRASHNNLGWALSALIFAHFIIGIIKDSIGRTSDSGTKDERAPFIAEATGRMTREEERNMEASNQPSRSSSSRAASPYPELSESSIETDSETLFDVHLHYSSRLENRYEEPMTWSRQWANVSGSNLLVRILDLWYVIVDRGLPILGFVAICTGIVTTAGIFHEKHIFNGLAHFIKGGVFVGIGIITLGRWTGCFADFGWAWNLKPSNLTERTASMSMETVECFVIFLYGITNVFLEHLSAWGEAWVPQDFEHVAISLLFIGGGLCGLMVESKALRRLVKAYPEAPPPNSEFSKHLQPQLGISINPIPAMIIFLLGMILGGHHQMSTESTMMHKQFGNLLISASAARCCTYLLLQISPPTSIYPSRPPSELVCSFCFICGGFMLMASNRDTVQSMIDSGVNGMVVATVTMGITATLMAWIIFLLVVKGGKAKQDPPVSWLQTVQNTGNVGNNTSLPLAITALSLVRLGRKHQNVELQNEGMAVYGQALEGIQAILSSDDLIFEEQTLASCMTLLVFEVLETSGSNVRGWISHVNGISQLFQLRGPELHVSESSHRLFLGFRPTGIIYALATRRSSYLGDEEWLTVPWQRFPKSDFHHLLDIMARMPGLIEQTEHAISMDAILSSLTEMESLRERCWAIERQLRTWYINLVDSSTTPLRSETSPRTIASATLYDLRPLTDSSLNFPSFETARMHLFYWAALLLIYNTLTSIPSPSTSLHQCPQVHIQTEIHTTAMLIARSIPYLLSPKTQTMGPQNAFFSLRIAMHAFSELGEDREERWCRDVFKELDKRGFPFGNILPNSESPIALQCTGSNGSIANGGYYSLGSAQQQWDFIFISDFPDSSSKEKDDVKENRAWLREMLKYYTSNISQAYHTIGTYPFERSHITNPNADLRKEIVWQNSGRSS</sequence>
<keyword evidence="2" id="KW-0812">Transmembrane</keyword>
<feature type="transmembrane region" description="Helical" evidence="2">
    <location>
        <begin position="118"/>
        <end position="136"/>
    </location>
</feature>
<dbReference type="InterPro" id="IPR018825">
    <property type="entry name" value="DUF2427"/>
</dbReference>
<proteinExistence type="predicted"/>
<feature type="compositionally biased region" description="Low complexity" evidence="1">
    <location>
        <begin position="177"/>
        <end position="188"/>
    </location>
</feature>
<feature type="transmembrane region" description="Helical" evidence="2">
    <location>
        <begin position="509"/>
        <end position="536"/>
    </location>
</feature>
<dbReference type="EMBL" id="QGMJ01000118">
    <property type="protein sequence ID" value="TVY41895.1"/>
    <property type="molecule type" value="Genomic_DNA"/>
</dbReference>
<keyword evidence="2" id="KW-1133">Transmembrane helix</keyword>
<protein>
    <submittedName>
        <fullName evidence="5">Putative membrane protein</fullName>
    </submittedName>
</protein>
<evidence type="ECO:0000259" key="3">
    <source>
        <dbReference type="Pfam" id="PF10348"/>
    </source>
</evidence>
<evidence type="ECO:0000259" key="4">
    <source>
        <dbReference type="Pfam" id="PF10355"/>
    </source>
</evidence>
<organism evidence="5 6">
    <name type="scientific">Lachnellula subtilissima</name>
    <dbReference type="NCBI Taxonomy" id="602034"/>
    <lineage>
        <taxon>Eukaryota</taxon>
        <taxon>Fungi</taxon>
        <taxon>Dikarya</taxon>
        <taxon>Ascomycota</taxon>
        <taxon>Pezizomycotina</taxon>
        <taxon>Leotiomycetes</taxon>
        <taxon>Helotiales</taxon>
        <taxon>Lachnaceae</taxon>
        <taxon>Lachnellula</taxon>
    </lineage>
</organism>